<evidence type="ECO:0000259" key="1">
    <source>
        <dbReference type="PROSITE" id="PS50943"/>
    </source>
</evidence>
<dbReference type="PROSITE" id="PS50943">
    <property type="entry name" value="HTH_CROC1"/>
    <property type="match status" value="1"/>
</dbReference>
<dbReference type="InterPro" id="IPR010982">
    <property type="entry name" value="Lambda_DNA-bd_dom_sf"/>
</dbReference>
<organism evidence="2 3">
    <name type="scientific">Amycolatopsis pithecellobii</name>
    <dbReference type="NCBI Taxonomy" id="664692"/>
    <lineage>
        <taxon>Bacteria</taxon>
        <taxon>Bacillati</taxon>
        <taxon>Actinomycetota</taxon>
        <taxon>Actinomycetes</taxon>
        <taxon>Pseudonocardiales</taxon>
        <taxon>Pseudonocardiaceae</taxon>
        <taxon>Amycolatopsis</taxon>
    </lineage>
</organism>
<gene>
    <name evidence="2" type="ORF">GKO32_01200</name>
</gene>
<dbReference type="Pfam" id="PF17765">
    <property type="entry name" value="MLTR_LBD"/>
    <property type="match status" value="1"/>
</dbReference>
<dbReference type="Gene3D" id="3.30.450.180">
    <property type="match status" value="1"/>
</dbReference>
<dbReference type="CDD" id="cd00093">
    <property type="entry name" value="HTH_XRE"/>
    <property type="match status" value="1"/>
</dbReference>
<dbReference type="OrthoDB" id="4790304at2"/>
<dbReference type="EMBL" id="WMBA01000001">
    <property type="protein sequence ID" value="MTD52605.1"/>
    <property type="molecule type" value="Genomic_DNA"/>
</dbReference>
<evidence type="ECO:0000313" key="3">
    <source>
        <dbReference type="Proteomes" id="UP000440096"/>
    </source>
</evidence>
<dbReference type="Gene3D" id="1.10.260.40">
    <property type="entry name" value="lambda repressor-like DNA-binding domains"/>
    <property type="match status" value="1"/>
</dbReference>
<keyword evidence="3" id="KW-1185">Reference proteome</keyword>
<dbReference type="AlphaFoldDB" id="A0A6N7YI74"/>
<proteinExistence type="predicted"/>
<dbReference type="SMART" id="SM00530">
    <property type="entry name" value="HTH_XRE"/>
    <property type="match status" value="1"/>
</dbReference>
<protein>
    <submittedName>
        <fullName evidence="2">Helix-turn-helix domain-containing protein</fullName>
    </submittedName>
</protein>
<dbReference type="PANTHER" id="PTHR35010">
    <property type="entry name" value="BLL4672 PROTEIN-RELATED"/>
    <property type="match status" value="1"/>
</dbReference>
<dbReference type="Proteomes" id="UP000440096">
    <property type="component" value="Unassembled WGS sequence"/>
</dbReference>
<comment type="caution">
    <text evidence="2">The sequence shown here is derived from an EMBL/GenBank/DDBJ whole genome shotgun (WGS) entry which is preliminary data.</text>
</comment>
<dbReference type="SUPFAM" id="SSF47413">
    <property type="entry name" value="lambda repressor-like DNA-binding domains"/>
    <property type="match status" value="1"/>
</dbReference>
<name>A0A6N7YI74_9PSEU</name>
<dbReference type="InterPro" id="IPR001387">
    <property type="entry name" value="Cro/C1-type_HTH"/>
</dbReference>
<dbReference type="RefSeq" id="WP_154754852.1">
    <property type="nucleotide sequence ID" value="NZ_WMBA01000001.1"/>
</dbReference>
<evidence type="ECO:0000313" key="2">
    <source>
        <dbReference type="EMBL" id="MTD52605.1"/>
    </source>
</evidence>
<reference evidence="2 3" key="1">
    <citation type="submission" date="2019-11" db="EMBL/GenBank/DDBJ databases">
        <title>Draft genome of Amycolatopsis RM579.</title>
        <authorList>
            <person name="Duangmal K."/>
            <person name="Mingma R."/>
        </authorList>
    </citation>
    <scope>NUCLEOTIDE SEQUENCE [LARGE SCALE GENOMIC DNA]</scope>
    <source>
        <strain evidence="2 3">RM579</strain>
    </source>
</reference>
<feature type="domain" description="HTH cro/C1-type" evidence="1">
    <location>
        <begin position="40"/>
        <end position="91"/>
    </location>
</feature>
<sequence>MSDPSRSGPEYARSALTAFLKARRARIAPESIGLPTAGRRRVAGLRREELAELAGVSVDYYVRLEQGRSPHVSDVVLEAVARALRLSAGETAHLKMLARPTERGDSADGAVREQLLRLLEATEAPAFILGRRTDVLAWNRPGDVVFGFSGQAKNDRNSARHVFTNPDAVAFYPDWSAVAAEIVAWLHLDAGRHPQDPELASLVGELSIASPEFRRLWARHDVYDRSSGSKRIQHPEAGILELQYEVLTMPGDPDLLITIMLATPGSSTEDSLRLLAGRHRQPPSPGGG</sequence>
<dbReference type="Pfam" id="PF13560">
    <property type="entry name" value="HTH_31"/>
    <property type="match status" value="1"/>
</dbReference>
<dbReference type="GO" id="GO:0003677">
    <property type="term" value="F:DNA binding"/>
    <property type="evidence" value="ECO:0007669"/>
    <property type="project" value="InterPro"/>
</dbReference>
<dbReference type="InterPro" id="IPR041413">
    <property type="entry name" value="MLTR_LBD"/>
</dbReference>
<dbReference type="PANTHER" id="PTHR35010:SF2">
    <property type="entry name" value="BLL4672 PROTEIN"/>
    <property type="match status" value="1"/>
</dbReference>
<accession>A0A6N7YI74</accession>